<evidence type="ECO:0000313" key="3">
    <source>
        <dbReference type="EMBL" id="QIS12067.1"/>
    </source>
</evidence>
<name>A0A6G9YG73_9NOCA</name>
<dbReference type="AlphaFoldDB" id="A0A6G9YG73"/>
<sequence>MTRTERWDSDRWPEVERESERRDRARYEEDGAPIVNPYAIVALVGALLGLFPVAIVFGMIAFGHPRGRAMASFALLIGLMEVGAIVSLVMFGGTALRDFLHRADRSAAVSETVQPTVRATPATTTASAAATPTPTPATTTAAATGTPVKGQTCTEAQVGLIGTAADGSTLLCLFSSGVNGGYKWAGPYAVASGVQQTGTSCDPSAQKSARTTDGRALVCEGQGRNAMWVPWTEL</sequence>
<dbReference type="Proteomes" id="UP000503540">
    <property type="component" value="Chromosome"/>
</dbReference>
<evidence type="ECO:0008006" key="5">
    <source>
        <dbReference type="Google" id="ProtNLM"/>
    </source>
</evidence>
<proteinExistence type="predicted"/>
<organism evidence="3 4">
    <name type="scientific">Nocardia arthritidis</name>
    <dbReference type="NCBI Taxonomy" id="228602"/>
    <lineage>
        <taxon>Bacteria</taxon>
        <taxon>Bacillati</taxon>
        <taxon>Actinomycetota</taxon>
        <taxon>Actinomycetes</taxon>
        <taxon>Mycobacteriales</taxon>
        <taxon>Nocardiaceae</taxon>
        <taxon>Nocardia</taxon>
    </lineage>
</organism>
<gene>
    <name evidence="3" type="ORF">F5544_21020</name>
</gene>
<evidence type="ECO:0000256" key="2">
    <source>
        <dbReference type="SAM" id="Phobius"/>
    </source>
</evidence>
<feature type="region of interest" description="Disordered" evidence="1">
    <location>
        <begin position="111"/>
        <end position="145"/>
    </location>
</feature>
<keyword evidence="2" id="KW-1133">Transmembrane helix</keyword>
<evidence type="ECO:0000256" key="1">
    <source>
        <dbReference type="SAM" id="MobiDB-lite"/>
    </source>
</evidence>
<feature type="compositionally biased region" description="Low complexity" evidence="1">
    <location>
        <begin position="119"/>
        <end position="145"/>
    </location>
</feature>
<keyword evidence="2" id="KW-0472">Membrane</keyword>
<keyword evidence="2" id="KW-0812">Transmembrane</keyword>
<feature type="transmembrane region" description="Helical" evidence="2">
    <location>
        <begin position="73"/>
        <end position="96"/>
    </location>
</feature>
<dbReference type="KEGG" id="nah:F5544_21020"/>
<accession>A0A6G9YG73</accession>
<evidence type="ECO:0000313" key="4">
    <source>
        <dbReference type="Proteomes" id="UP000503540"/>
    </source>
</evidence>
<dbReference type="RefSeq" id="WP_167474802.1">
    <property type="nucleotide sequence ID" value="NZ_CP046172.1"/>
</dbReference>
<reference evidence="3 4" key="1">
    <citation type="journal article" date="2019" name="ACS Chem. Biol.">
        <title>Identification and Mobilization of a Cryptic Antibiotic Biosynthesis Gene Locus from a Human-Pathogenic Nocardia Isolate.</title>
        <authorList>
            <person name="Herisse M."/>
            <person name="Ishida K."/>
            <person name="Porter J.L."/>
            <person name="Howden B."/>
            <person name="Hertweck C."/>
            <person name="Stinear T.P."/>
            <person name="Pidot S.J."/>
        </authorList>
    </citation>
    <scope>NUCLEOTIDE SEQUENCE [LARGE SCALE GENOMIC DNA]</scope>
    <source>
        <strain evidence="3 4">AUSMDU00012717</strain>
    </source>
</reference>
<protein>
    <recommendedName>
        <fullName evidence="5">DUF4190 domain-containing protein</fullName>
    </recommendedName>
</protein>
<dbReference type="EMBL" id="CP046172">
    <property type="protein sequence ID" value="QIS12067.1"/>
    <property type="molecule type" value="Genomic_DNA"/>
</dbReference>
<keyword evidence="4" id="KW-1185">Reference proteome</keyword>
<feature type="transmembrane region" description="Helical" evidence="2">
    <location>
        <begin position="38"/>
        <end position="61"/>
    </location>
</feature>